<keyword evidence="2" id="KW-1185">Reference proteome</keyword>
<dbReference type="EMBL" id="CAJVPQ010001468">
    <property type="protein sequence ID" value="CAG8554583.1"/>
    <property type="molecule type" value="Genomic_DNA"/>
</dbReference>
<proteinExistence type="predicted"/>
<dbReference type="AlphaFoldDB" id="A0A9N9B3Q2"/>
<dbReference type="OrthoDB" id="2360563at2759"/>
<reference evidence="1" key="1">
    <citation type="submission" date="2021-06" db="EMBL/GenBank/DDBJ databases">
        <authorList>
            <person name="Kallberg Y."/>
            <person name="Tangrot J."/>
            <person name="Rosling A."/>
        </authorList>
    </citation>
    <scope>NUCLEOTIDE SEQUENCE</scope>
    <source>
        <strain evidence="1">UK204</strain>
    </source>
</reference>
<organism evidence="1 2">
    <name type="scientific">Funneliformis caledonium</name>
    <dbReference type="NCBI Taxonomy" id="1117310"/>
    <lineage>
        <taxon>Eukaryota</taxon>
        <taxon>Fungi</taxon>
        <taxon>Fungi incertae sedis</taxon>
        <taxon>Mucoromycota</taxon>
        <taxon>Glomeromycotina</taxon>
        <taxon>Glomeromycetes</taxon>
        <taxon>Glomerales</taxon>
        <taxon>Glomeraceae</taxon>
        <taxon>Funneliformis</taxon>
    </lineage>
</organism>
<evidence type="ECO:0000313" key="1">
    <source>
        <dbReference type="EMBL" id="CAG8554583.1"/>
    </source>
</evidence>
<evidence type="ECO:0000313" key="2">
    <source>
        <dbReference type="Proteomes" id="UP000789570"/>
    </source>
</evidence>
<sequence length="442" mass="52052">MIVPSLPHECVEHILYFVKQNNRGLYSCLLVNRIWCRITIPLLWSNPFEREIKLTSQKYLFLNNYFINLNEEENSALIELEKGIPSYRRPIFDYIKYLEIEDFDIQFPSILYPDNAMNYVGAIIKNQNNIKSLKINLPRNWALPFQRNSLRNLNLLDLTNFKIHLNDILSSLPNNQLTELYFKNCKLNIDADSLSIKQVPICSLQITDDEGFEKQYLIIQMAGKYLKKLHLNSLNVETVKTMINYCPNIIDFTLDRLIKRDIPLLFGILDNLKLQKISLSLIYDSSYELNSSVIFDSLASHLPSTLTKLYLEGSNYTANEIYNFLGNYSGSLTYLIIYDKFLFRNPKEKLQVFFNFMSNNYSLKVFGVEFKEKLYDVYSIQDLNNFGHSFIKRENSICNDINSFRHFKVFRKEKGIYGIYMISTSELHNFIEYEHYSLTLNE</sequence>
<name>A0A9N9B3Q2_9GLOM</name>
<accession>A0A9N9B3Q2</accession>
<dbReference type="SUPFAM" id="SSF81383">
    <property type="entry name" value="F-box domain"/>
    <property type="match status" value="1"/>
</dbReference>
<gene>
    <name evidence="1" type="ORF">FCALED_LOCUS6291</name>
</gene>
<protein>
    <submittedName>
        <fullName evidence="1">9855_t:CDS:1</fullName>
    </submittedName>
</protein>
<dbReference type="Proteomes" id="UP000789570">
    <property type="component" value="Unassembled WGS sequence"/>
</dbReference>
<comment type="caution">
    <text evidence="1">The sequence shown here is derived from an EMBL/GenBank/DDBJ whole genome shotgun (WGS) entry which is preliminary data.</text>
</comment>
<dbReference type="InterPro" id="IPR036047">
    <property type="entry name" value="F-box-like_dom_sf"/>
</dbReference>